<comment type="subcellular location">
    <subcellularLocation>
        <location evidence="1">Cell membrane</location>
        <topology evidence="1">Multi-pass membrane protein</topology>
    </subcellularLocation>
</comment>
<protein>
    <submittedName>
        <fullName evidence="8">MFS-type transporter involved in bile tolerance, Atg22 family</fullName>
    </submittedName>
</protein>
<gene>
    <name evidence="8" type="ORF">SAMN05443248_4477</name>
</gene>
<feature type="transmembrane region" description="Helical" evidence="6">
    <location>
        <begin position="50"/>
        <end position="72"/>
    </location>
</feature>
<evidence type="ECO:0000256" key="6">
    <source>
        <dbReference type="SAM" id="Phobius"/>
    </source>
</evidence>
<accession>A0A1M5S4M3</accession>
<keyword evidence="4 6" id="KW-1133">Transmembrane helix</keyword>
<dbReference type="GO" id="GO:0005886">
    <property type="term" value="C:plasma membrane"/>
    <property type="evidence" value="ECO:0007669"/>
    <property type="project" value="UniProtKB-SubCell"/>
</dbReference>
<dbReference type="PANTHER" id="PTHR23513:SF11">
    <property type="entry name" value="STAPHYLOFERRIN A TRANSPORTER"/>
    <property type="match status" value="1"/>
</dbReference>
<feature type="transmembrane region" description="Helical" evidence="6">
    <location>
        <begin position="385"/>
        <end position="407"/>
    </location>
</feature>
<evidence type="ECO:0000256" key="5">
    <source>
        <dbReference type="ARBA" id="ARBA00023136"/>
    </source>
</evidence>
<keyword evidence="5 6" id="KW-0472">Membrane</keyword>
<feature type="transmembrane region" description="Helical" evidence="6">
    <location>
        <begin position="137"/>
        <end position="154"/>
    </location>
</feature>
<dbReference type="EMBL" id="LT670817">
    <property type="protein sequence ID" value="SHH33434.1"/>
    <property type="molecule type" value="Genomic_DNA"/>
</dbReference>
<name>A0A1M5S4M3_9BRAD</name>
<dbReference type="InterPro" id="IPR036259">
    <property type="entry name" value="MFS_trans_sf"/>
</dbReference>
<dbReference type="Gene3D" id="1.20.1250.20">
    <property type="entry name" value="MFS general substrate transporter like domains"/>
    <property type="match status" value="1"/>
</dbReference>
<evidence type="ECO:0000259" key="7">
    <source>
        <dbReference type="PROSITE" id="PS50850"/>
    </source>
</evidence>
<organism evidence="8 9">
    <name type="scientific">Bradyrhizobium erythrophlei</name>
    <dbReference type="NCBI Taxonomy" id="1437360"/>
    <lineage>
        <taxon>Bacteria</taxon>
        <taxon>Pseudomonadati</taxon>
        <taxon>Pseudomonadota</taxon>
        <taxon>Alphaproteobacteria</taxon>
        <taxon>Hyphomicrobiales</taxon>
        <taxon>Nitrobacteraceae</taxon>
        <taxon>Bradyrhizobium</taxon>
    </lineage>
</organism>
<dbReference type="PANTHER" id="PTHR23513">
    <property type="entry name" value="INTEGRAL MEMBRANE EFFLUX PROTEIN-RELATED"/>
    <property type="match status" value="1"/>
</dbReference>
<sequence length="435" mass="46168">MHHAAGCGPYTAQQIGGSFVSDTRSVPVAASLSTKRSFAAMRHQGFRAQFSTFVIAMMADNIEHVISYWMVYQKFHSPALAGFAIVSHWLPFLMFSVASGALADRFDPRRIIQIGMALFITASLSWSYFFVTGTLQMWQAMVILVIHGCAGVLWQTPNQMLLYDIVGPSDLESAVRLNAMARYLAVLVGPAVGGAILLALGPAHGIMLNTLFYLPLVLWLVNAPYGPRFRAGAPAPRRAVRGFGDIVQTMRDIKGHSVIVSMTLLAGAASFFVGNAYSSQMPGFANDLGHGDPGVSYSLLLAADAAGGLLAGILLEGRGLLPPRPRTAIVLAMLWCAALAIFSLAKSYPLALGFLFAAGFLELSFNAMAQSLVQLDAPPDKRGRVIGLFNMSSLGLRAFSGISVGLLGSLIGVHWSLALSALATLAIAGGLLALP</sequence>
<feature type="transmembrane region" description="Helical" evidence="6">
    <location>
        <begin position="351"/>
        <end position="373"/>
    </location>
</feature>
<feature type="transmembrane region" description="Helical" evidence="6">
    <location>
        <begin position="206"/>
        <end position="225"/>
    </location>
</feature>
<dbReference type="GO" id="GO:0022857">
    <property type="term" value="F:transmembrane transporter activity"/>
    <property type="evidence" value="ECO:0007669"/>
    <property type="project" value="InterPro"/>
</dbReference>
<evidence type="ECO:0000256" key="4">
    <source>
        <dbReference type="ARBA" id="ARBA00022989"/>
    </source>
</evidence>
<feature type="transmembrane region" description="Helical" evidence="6">
    <location>
        <begin position="413"/>
        <end position="434"/>
    </location>
</feature>
<dbReference type="Pfam" id="PF07690">
    <property type="entry name" value="MFS_1"/>
    <property type="match status" value="1"/>
</dbReference>
<reference evidence="8 9" key="1">
    <citation type="submission" date="2016-11" db="EMBL/GenBank/DDBJ databases">
        <authorList>
            <person name="Jaros S."/>
            <person name="Januszkiewicz K."/>
            <person name="Wedrychowicz H."/>
        </authorList>
    </citation>
    <scope>NUCLEOTIDE SEQUENCE [LARGE SCALE GENOMIC DNA]</scope>
    <source>
        <strain evidence="8 9">GAS138</strain>
    </source>
</reference>
<feature type="transmembrane region" description="Helical" evidence="6">
    <location>
        <begin position="111"/>
        <end position="131"/>
    </location>
</feature>
<feature type="transmembrane region" description="Helical" evidence="6">
    <location>
        <begin position="78"/>
        <end position="99"/>
    </location>
</feature>
<evidence type="ECO:0000256" key="1">
    <source>
        <dbReference type="ARBA" id="ARBA00004651"/>
    </source>
</evidence>
<dbReference type="PROSITE" id="PS50850">
    <property type="entry name" value="MFS"/>
    <property type="match status" value="1"/>
</dbReference>
<feature type="transmembrane region" description="Helical" evidence="6">
    <location>
        <begin position="297"/>
        <end position="315"/>
    </location>
</feature>
<feature type="transmembrane region" description="Helical" evidence="6">
    <location>
        <begin position="327"/>
        <end position="345"/>
    </location>
</feature>
<feature type="transmembrane region" description="Helical" evidence="6">
    <location>
        <begin position="258"/>
        <end position="277"/>
    </location>
</feature>
<proteinExistence type="predicted"/>
<keyword evidence="2" id="KW-1003">Cell membrane</keyword>
<evidence type="ECO:0000256" key="2">
    <source>
        <dbReference type="ARBA" id="ARBA00022475"/>
    </source>
</evidence>
<dbReference type="SUPFAM" id="SSF103473">
    <property type="entry name" value="MFS general substrate transporter"/>
    <property type="match status" value="1"/>
</dbReference>
<feature type="domain" description="Major facilitator superfamily (MFS) profile" evidence="7">
    <location>
        <begin position="255"/>
        <end position="435"/>
    </location>
</feature>
<dbReference type="AlphaFoldDB" id="A0A1M5S4M3"/>
<dbReference type="InterPro" id="IPR011701">
    <property type="entry name" value="MFS"/>
</dbReference>
<evidence type="ECO:0000313" key="9">
    <source>
        <dbReference type="Proteomes" id="UP000189796"/>
    </source>
</evidence>
<feature type="transmembrane region" description="Helical" evidence="6">
    <location>
        <begin position="183"/>
        <end position="200"/>
    </location>
</feature>
<dbReference type="CDD" id="cd06173">
    <property type="entry name" value="MFS_MefA_like"/>
    <property type="match status" value="1"/>
</dbReference>
<evidence type="ECO:0000313" key="8">
    <source>
        <dbReference type="EMBL" id="SHH33434.1"/>
    </source>
</evidence>
<dbReference type="InterPro" id="IPR020846">
    <property type="entry name" value="MFS_dom"/>
</dbReference>
<evidence type="ECO:0000256" key="3">
    <source>
        <dbReference type="ARBA" id="ARBA00022692"/>
    </source>
</evidence>
<dbReference type="Proteomes" id="UP000189796">
    <property type="component" value="Chromosome I"/>
</dbReference>
<keyword evidence="3 6" id="KW-0812">Transmembrane</keyword>